<protein>
    <submittedName>
        <fullName evidence="1">Uncharacterized protein</fullName>
    </submittedName>
</protein>
<comment type="caution">
    <text evidence="1">The sequence shown here is derived from an EMBL/GenBank/DDBJ whole genome shotgun (WGS) entry which is preliminary data.</text>
</comment>
<name>R2QB72_9ENTE</name>
<dbReference type="AlphaFoldDB" id="R2QB72"/>
<keyword evidence="2" id="KW-1185">Reference proteome</keyword>
<dbReference type="PATRIC" id="fig|1158607.3.peg.2366"/>
<dbReference type="RefSeq" id="WP_010757378.1">
    <property type="nucleotide sequence ID" value="NZ_ASWD01000001.1"/>
</dbReference>
<dbReference type="EMBL" id="AJAQ01000016">
    <property type="protein sequence ID" value="EOH93692.1"/>
    <property type="molecule type" value="Genomic_DNA"/>
</dbReference>
<reference evidence="1 2" key="1">
    <citation type="submission" date="2013-02" db="EMBL/GenBank/DDBJ databases">
        <title>The Genome Sequence of Enterococcus pallens BAA-351.</title>
        <authorList>
            <consortium name="The Broad Institute Genome Sequencing Platform"/>
            <consortium name="The Broad Institute Genome Sequencing Center for Infectious Disease"/>
            <person name="Earl A.M."/>
            <person name="Gilmore M.S."/>
            <person name="Lebreton F."/>
            <person name="Walker B."/>
            <person name="Young S.K."/>
            <person name="Zeng Q."/>
            <person name="Gargeya S."/>
            <person name="Fitzgerald M."/>
            <person name="Haas B."/>
            <person name="Abouelleil A."/>
            <person name="Alvarado L."/>
            <person name="Arachchi H.M."/>
            <person name="Berlin A.M."/>
            <person name="Chapman S.B."/>
            <person name="Dewar J."/>
            <person name="Goldberg J."/>
            <person name="Griggs A."/>
            <person name="Gujja S."/>
            <person name="Hansen M."/>
            <person name="Howarth C."/>
            <person name="Imamovic A."/>
            <person name="Larimer J."/>
            <person name="McCowan C."/>
            <person name="Murphy C."/>
            <person name="Neiman D."/>
            <person name="Pearson M."/>
            <person name="Priest M."/>
            <person name="Roberts A."/>
            <person name="Saif S."/>
            <person name="Shea T."/>
            <person name="Sisk P."/>
            <person name="Sykes S."/>
            <person name="Wortman J."/>
            <person name="Nusbaum C."/>
            <person name="Birren B."/>
        </authorList>
    </citation>
    <scope>NUCLEOTIDE SEQUENCE [LARGE SCALE GENOMIC DNA]</scope>
    <source>
        <strain evidence="1 2">ATCC BAA-351</strain>
    </source>
</reference>
<organism evidence="1 2">
    <name type="scientific">Enterococcus pallens ATCC BAA-351</name>
    <dbReference type="NCBI Taxonomy" id="1158607"/>
    <lineage>
        <taxon>Bacteria</taxon>
        <taxon>Bacillati</taxon>
        <taxon>Bacillota</taxon>
        <taxon>Bacilli</taxon>
        <taxon>Lactobacillales</taxon>
        <taxon>Enterococcaceae</taxon>
        <taxon>Enterococcus</taxon>
    </lineage>
</organism>
<evidence type="ECO:0000313" key="2">
    <source>
        <dbReference type="Proteomes" id="UP000013782"/>
    </source>
</evidence>
<proteinExistence type="predicted"/>
<sequence length="94" mass="11469">MRIEGLQEDKMYTADEVREFVEREVIAERTRWREICDYNVYKRMIEADFSVDAIQTAFEGRRTLSDRLHIEKDKAEYWANKIKETPYLTHYLDE</sequence>
<accession>R2QB72</accession>
<evidence type="ECO:0000313" key="1">
    <source>
        <dbReference type="EMBL" id="EOH93692.1"/>
    </source>
</evidence>
<gene>
    <name evidence="1" type="ORF">UAU_02388</name>
</gene>
<dbReference type="Proteomes" id="UP000013782">
    <property type="component" value="Unassembled WGS sequence"/>
</dbReference>
<dbReference type="HOGENOM" id="CLU_2381698_0_0_9"/>